<protein>
    <recommendedName>
        <fullName evidence="9">RanBD1 domain-containing protein</fullName>
    </recommendedName>
</protein>
<evidence type="ECO:0000256" key="6">
    <source>
        <dbReference type="ARBA" id="ARBA00023132"/>
    </source>
</evidence>
<feature type="region of interest" description="Disordered" evidence="8">
    <location>
        <begin position="1"/>
        <end position="119"/>
    </location>
</feature>
<evidence type="ECO:0000259" key="9">
    <source>
        <dbReference type="PROSITE" id="PS50196"/>
    </source>
</evidence>
<comment type="caution">
    <text evidence="10">The sequence shown here is derived from an EMBL/GenBank/DDBJ whole genome shotgun (WGS) entry which is preliminary data.</text>
</comment>
<feature type="compositionally biased region" description="Low complexity" evidence="8">
    <location>
        <begin position="430"/>
        <end position="470"/>
    </location>
</feature>
<dbReference type="Pfam" id="PF08911">
    <property type="entry name" value="NUP50"/>
    <property type="match status" value="1"/>
</dbReference>
<keyword evidence="7" id="KW-0539">Nucleus</keyword>
<dbReference type="GO" id="GO:0005643">
    <property type="term" value="C:nuclear pore"/>
    <property type="evidence" value="ECO:0007669"/>
    <property type="project" value="UniProtKB-SubCell"/>
</dbReference>
<dbReference type="InterPro" id="IPR053074">
    <property type="entry name" value="NPC_Nucleoporin"/>
</dbReference>
<evidence type="ECO:0000256" key="5">
    <source>
        <dbReference type="ARBA" id="ARBA00023010"/>
    </source>
</evidence>
<feature type="compositionally biased region" description="Low complexity" evidence="8">
    <location>
        <begin position="172"/>
        <end position="191"/>
    </location>
</feature>
<dbReference type="PRINTS" id="PR01217">
    <property type="entry name" value="PRICHEXTENSN"/>
</dbReference>
<evidence type="ECO:0000256" key="1">
    <source>
        <dbReference type="ARBA" id="ARBA00004567"/>
    </source>
</evidence>
<dbReference type="Pfam" id="PF00638">
    <property type="entry name" value="Ran_BP1"/>
    <property type="match status" value="1"/>
</dbReference>
<dbReference type="PROSITE" id="PS50196">
    <property type="entry name" value="RANBD1"/>
    <property type="match status" value="1"/>
</dbReference>
<evidence type="ECO:0000313" key="11">
    <source>
        <dbReference type="Proteomes" id="UP000650582"/>
    </source>
</evidence>
<dbReference type="CDD" id="cd13170">
    <property type="entry name" value="RanBD_NUP50"/>
    <property type="match status" value="1"/>
</dbReference>
<keyword evidence="5" id="KW-0811">Translocation</keyword>
<dbReference type="Proteomes" id="UP000650582">
    <property type="component" value="Unassembled WGS sequence"/>
</dbReference>
<feature type="compositionally biased region" description="Basic and acidic residues" evidence="8">
    <location>
        <begin position="545"/>
        <end position="564"/>
    </location>
</feature>
<feature type="compositionally biased region" description="Low complexity" evidence="8">
    <location>
        <begin position="49"/>
        <end position="88"/>
    </location>
</feature>
<evidence type="ECO:0000256" key="7">
    <source>
        <dbReference type="ARBA" id="ARBA00023242"/>
    </source>
</evidence>
<dbReference type="AlphaFoldDB" id="A0A8H7H8M2"/>
<feature type="compositionally biased region" description="Pro residues" evidence="8">
    <location>
        <begin position="333"/>
        <end position="345"/>
    </location>
</feature>
<reference evidence="10" key="1">
    <citation type="submission" date="2020-09" db="EMBL/GenBank/DDBJ databases">
        <title>Comparative genome analyses of four rice-infecting Rhizoctonia solani isolates reveal extensive enrichment of homogalacturonan modification genes.</title>
        <authorList>
            <person name="Lee D.-Y."/>
            <person name="Jeon J."/>
            <person name="Kim K.-T."/>
            <person name="Cheong K."/>
            <person name="Song H."/>
            <person name="Choi G."/>
            <person name="Ko J."/>
            <person name="Opiyo S.O."/>
            <person name="Zuo S."/>
            <person name="Madhav S."/>
            <person name="Lee Y.-H."/>
            <person name="Wang G.-L."/>
        </authorList>
    </citation>
    <scope>NUCLEOTIDE SEQUENCE</scope>
    <source>
        <strain evidence="10">AG1-IA YN-7</strain>
    </source>
</reference>
<feature type="compositionally biased region" description="Basic and acidic residues" evidence="8">
    <location>
        <begin position="200"/>
        <end position="212"/>
    </location>
</feature>
<dbReference type="InterPro" id="IPR011993">
    <property type="entry name" value="PH-like_dom_sf"/>
</dbReference>
<evidence type="ECO:0000256" key="3">
    <source>
        <dbReference type="ARBA" id="ARBA00022816"/>
    </source>
</evidence>
<gene>
    <name evidence="10" type="ORF">RHS04_04264</name>
</gene>
<dbReference type="GO" id="GO:0051028">
    <property type="term" value="P:mRNA transport"/>
    <property type="evidence" value="ECO:0007669"/>
    <property type="project" value="UniProtKB-KW"/>
</dbReference>
<dbReference type="SMART" id="SM00160">
    <property type="entry name" value="RanBD"/>
    <property type="match status" value="1"/>
</dbReference>
<feature type="compositionally biased region" description="Low complexity" evidence="8">
    <location>
        <begin position="283"/>
        <end position="301"/>
    </location>
</feature>
<feature type="compositionally biased region" description="Low complexity" evidence="8">
    <location>
        <begin position="95"/>
        <end position="109"/>
    </location>
</feature>
<dbReference type="PANTHER" id="PTHR38697:SF1">
    <property type="entry name" value="NUCLEAR PORE COMPLEX PROTEIN SIMILAR TO S. CEREVISIAE NUP2 (EUROFUNG)"/>
    <property type="match status" value="1"/>
</dbReference>
<keyword evidence="6" id="KW-0906">Nuclear pore complex</keyword>
<feature type="compositionally biased region" description="Basic and acidic residues" evidence="8">
    <location>
        <begin position="378"/>
        <end position="394"/>
    </location>
</feature>
<feature type="region of interest" description="Disordered" evidence="8">
    <location>
        <begin position="267"/>
        <end position="583"/>
    </location>
</feature>
<feature type="region of interest" description="Disordered" evidence="8">
    <location>
        <begin position="172"/>
        <end position="213"/>
    </location>
</feature>
<name>A0A8H7H8M2_9AGAM</name>
<keyword evidence="2" id="KW-0813">Transport</keyword>
<feature type="compositionally biased region" description="Basic and acidic residues" evidence="8">
    <location>
        <begin position="1"/>
        <end position="14"/>
    </location>
</feature>
<evidence type="ECO:0000256" key="2">
    <source>
        <dbReference type="ARBA" id="ARBA00022448"/>
    </source>
</evidence>
<feature type="compositionally biased region" description="Low complexity" evidence="8">
    <location>
        <begin position="399"/>
        <end position="419"/>
    </location>
</feature>
<accession>A0A8H7H8M2</accession>
<evidence type="ECO:0000256" key="8">
    <source>
        <dbReference type="SAM" id="MobiDB-lite"/>
    </source>
</evidence>
<comment type="subcellular location">
    <subcellularLocation>
        <location evidence="1">Nucleus</location>
        <location evidence="1">Nuclear pore complex</location>
    </subcellularLocation>
</comment>
<keyword evidence="3" id="KW-0509">mRNA transport</keyword>
<dbReference type="Gene3D" id="2.30.29.30">
    <property type="entry name" value="Pleckstrin-homology domain (PH domain)/Phosphotyrosine-binding domain (PTB)"/>
    <property type="match status" value="1"/>
</dbReference>
<dbReference type="InterPro" id="IPR015007">
    <property type="entry name" value="NUP2/50/61"/>
</dbReference>
<evidence type="ECO:0000256" key="4">
    <source>
        <dbReference type="ARBA" id="ARBA00022927"/>
    </source>
</evidence>
<keyword evidence="4" id="KW-0653">Protein transport</keyword>
<dbReference type="SUPFAM" id="SSF50729">
    <property type="entry name" value="PH domain-like"/>
    <property type="match status" value="1"/>
</dbReference>
<dbReference type="InterPro" id="IPR000156">
    <property type="entry name" value="Ran_bind_dom"/>
</dbReference>
<feature type="compositionally biased region" description="Polar residues" evidence="8">
    <location>
        <begin position="471"/>
        <end position="483"/>
    </location>
</feature>
<feature type="domain" description="RanBD1" evidence="9">
    <location>
        <begin position="577"/>
        <end position="691"/>
    </location>
</feature>
<organism evidence="10 11">
    <name type="scientific">Rhizoctonia solani</name>
    <dbReference type="NCBI Taxonomy" id="456999"/>
    <lineage>
        <taxon>Eukaryota</taxon>
        <taxon>Fungi</taxon>
        <taxon>Dikarya</taxon>
        <taxon>Basidiomycota</taxon>
        <taxon>Agaricomycotina</taxon>
        <taxon>Agaricomycetes</taxon>
        <taxon>Cantharellales</taxon>
        <taxon>Ceratobasidiaceae</taxon>
        <taxon>Rhizoctonia</taxon>
    </lineage>
</organism>
<evidence type="ECO:0000313" key="10">
    <source>
        <dbReference type="EMBL" id="KAF8679719.1"/>
    </source>
</evidence>
<feature type="compositionally biased region" description="Basic and acidic residues" evidence="8">
    <location>
        <begin position="267"/>
        <end position="280"/>
    </location>
</feature>
<dbReference type="PANTHER" id="PTHR38697">
    <property type="entry name" value="NUCLEAR PORE COMPLEX PROTEIN SIMILAR TO S. CEREVISIAE NUP2 (EUROFUNG)"/>
    <property type="match status" value="1"/>
</dbReference>
<proteinExistence type="predicted"/>
<dbReference type="GO" id="GO:0015031">
    <property type="term" value="P:protein transport"/>
    <property type="evidence" value="ECO:0007669"/>
    <property type="project" value="UniProtKB-KW"/>
</dbReference>
<dbReference type="EMBL" id="JACYCC010000037">
    <property type="protein sequence ID" value="KAF8679719.1"/>
    <property type="molecule type" value="Genomic_DNA"/>
</dbReference>
<sequence>MAKRASEHQITRDDASDDEDQQVKVGMSKADASVLATRQIKGLPKRKGATPLATSASSSNSSSADPSPRMGSFAGFGAPAASPAAASSETKPEAPRFAGFAGFGAAPASAPAPVPTAKPAEVSGDIIGVQPSSLMMSAQTPRFAGFMGFGAAPKSAAPASTSSAETKPAFTGFGTAKSTTTATFAPTSSPFGSFSAPKPEPPKSDPEPKENTNVDTDAALKYWTSLRGLNHAFVENIKKSYEGDMFSDLTGPVKQYQEFREKIVKEYEDSKKSSGKKPAETKSTFSFGASTSASSPFTFGAPKAPAESKPTLPMPPKPTSFGSKDAPLVTPAATPPVIPPSPKKPAPMFNSTEAPVPEATPTPSPMPEGSTPNIFEVAAKKSVEEKKEEKDKHASPSKPAFTFGSSSSTGFGATSSPFGLATTAKPDAKPFSFSTSNTTPFSGFGGASTTTTASVDGASTTATPGASTPSKAFTFTNPLSTPGTPFAFGAGSPKGNTTTAKPGGSVGFSFGASPPRKEPASFPFGAVSGPTSAAATPKSEAGHATSDDDKDKPKEGESAENKTDEEPDTDKAQTNGAGEENEDTVFGARARVLRFYNQAWVGVGIGQFKIKYDRETKKRRVLHRLEGTGRVVLNCGLFEEMNPVLESKGLMRFTALDDQGHPMLYRVKVKTEAEAESLTDSLKDAIEAAKGDKA</sequence>